<dbReference type="AlphaFoldDB" id="A0A0N5A733"/>
<name>A0A0N5A733_PARTI</name>
<evidence type="ECO:0000313" key="2">
    <source>
        <dbReference type="WBParaSite" id="PTRK_0001782000.1"/>
    </source>
</evidence>
<keyword evidence="1" id="KW-1185">Reference proteome</keyword>
<proteinExistence type="predicted"/>
<evidence type="ECO:0000313" key="1">
    <source>
        <dbReference type="Proteomes" id="UP000038045"/>
    </source>
</evidence>
<organism evidence="1 2">
    <name type="scientific">Parastrongyloides trichosuri</name>
    <name type="common">Possum-specific nematode worm</name>
    <dbReference type="NCBI Taxonomy" id="131310"/>
    <lineage>
        <taxon>Eukaryota</taxon>
        <taxon>Metazoa</taxon>
        <taxon>Ecdysozoa</taxon>
        <taxon>Nematoda</taxon>
        <taxon>Chromadorea</taxon>
        <taxon>Rhabditida</taxon>
        <taxon>Tylenchina</taxon>
        <taxon>Panagrolaimomorpha</taxon>
        <taxon>Strongyloidoidea</taxon>
        <taxon>Strongyloididae</taxon>
        <taxon>Parastrongyloides</taxon>
    </lineage>
</organism>
<reference evidence="2" key="1">
    <citation type="submission" date="2017-02" db="UniProtKB">
        <authorList>
            <consortium name="WormBaseParasite"/>
        </authorList>
    </citation>
    <scope>IDENTIFICATION</scope>
</reference>
<dbReference type="WBParaSite" id="PTRK_0001782000.1">
    <property type="protein sequence ID" value="PTRK_0001782000.1"/>
    <property type="gene ID" value="PTRK_0001782000"/>
</dbReference>
<dbReference type="Proteomes" id="UP000038045">
    <property type="component" value="Unplaced"/>
</dbReference>
<sequence>MPKTFSPSTVTIPKIVKRLDKRYVARGIQASKVEFARIFSNFPIHDDIELSQQFQRNFPEFASGLKPMPKRIQELNNAENKKVVYTILKLHSCAKRGSFNRNESVPKKRNKQSYLFHKKTYLPFSPLVFNKNYLKDASSTPENDNGNLNENRLLRIRIISAMKSVFGENNILFDPECFKILGGRCSEKYLRYIFLLIKESLIRNFDDYINSPIISGDYHFFNDGYLKEEISKFLNLIKKNSYRLQFTDFSGMKYINNRKIILPGLAEKFLAALFVSDAAHIMLSLFDNTDGSEVLKKGRIMKLNCLGGITSPDQVNMLQIKNIMKVIDFTRKRIIAENPETIEKDVLKNKSFYYFVSNVHLNDVTFGDDLKEYQYEVEFFNDCHELPPYLEYYGHESLNTNEKLYKCSSTNSLCIITNEDELVEKCKMKRNILYGERLCNTIDQFDIEKKDDEEIQIINFLPHCNIYKQGRFHTIPVDGLFIKKDGMYLIQHEVEIYFENYLGSDLTALFRFCHDNNLTNCIIYNFGPVAMFRGNCTRAIKKIINIFNKHDNGYSKYDADVSSTKVVCVREAKYQTSSRGVVRINPKEPWKLYGDNE</sequence>
<protein>
    <submittedName>
        <fullName evidence="2">AAA domain-containing protein</fullName>
    </submittedName>
</protein>
<accession>A0A0N5A733</accession>